<name>A0A1A9UEG9_GLOAU</name>
<evidence type="ECO:0000313" key="2">
    <source>
        <dbReference type="Proteomes" id="UP000078200"/>
    </source>
</evidence>
<sequence length="108" mass="12495">MVCAEYFHPILWNILPINGGTVYANESWNYVKVVIHTLQATDLEDSHSIYVLRETQKYFSNFNQFLEKILSKSGLHLKLAIMRSQKLLTFPNVCLLNSQSTLDVNIMM</sequence>
<keyword evidence="2" id="KW-1185">Reference proteome</keyword>
<organism evidence="1 2">
    <name type="scientific">Glossina austeni</name>
    <name type="common">Savannah tsetse fly</name>
    <dbReference type="NCBI Taxonomy" id="7395"/>
    <lineage>
        <taxon>Eukaryota</taxon>
        <taxon>Metazoa</taxon>
        <taxon>Ecdysozoa</taxon>
        <taxon>Arthropoda</taxon>
        <taxon>Hexapoda</taxon>
        <taxon>Insecta</taxon>
        <taxon>Pterygota</taxon>
        <taxon>Neoptera</taxon>
        <taxon>Endopterygota</taxon>
        <taxon>Diptera</taxon>
        <taxon>Brachycera</taxon>
        <taxon>Muscomorpha</taxon>
        <taxon>Hippoboscoidea</taxon>
        <taxon>Glossinidae</taxon>
        <taxon>Glossina</taxon>
    </lineage>
</organism>
<dbReference type="EnsemblMetazoa" id="GAUT002151-RA">
    <property type="protein sequence ID" value="GAUT002151-PA"/>
    <property type="gene ID" value="GAUT002151"/>
</dbReference>
<protein>
    <submittedName>
        <fullName evidence="1">Uncharacterized protein</fullName>
    </submittedName>
</protein>
<dbReference type="Proteomes" id="UP000078200">
    <property type="component" value="Unassembled WGS sequence"/>
</dbReference>
<accession>A0A1A9UEG9</accession>
<dbReference type="AlphaFoldDB" id="A0A1A9UEG9"/>
<evidence type="ECO:0000313" key="1">
    <source>
        <dbReference type="EnsemblMetazoa" id="GAUT002151-PA"/>
    </source>
</evidence>
<proteinExistence type="predicted"/>
<dbReference type="VEuPathDB" id="VectorBase:GAUT002151"/>
<reference evidence="1" key="1">
    <citation type="submission" date="2020-05" db="UniProtKB">
        <authorList>
            <consortium name="EnsemblMetazoa"/>
        </authorList>
    </citation>
    <scope>IDENTIFICATION</scope>
    <source>
        <strain evidence="1">TTRI</strain>
    </source>
</reference>